<feature type="transmembrane region" description="Helical" evidence="10">
    <location>
        <begin position="103"/>
        <end position="121"/>
    </location>
</feature>
<accession>A0A3M6TNL8</accession>
<evidence type="ECO:0000259" key="11">
    <source>
        <dbReference type="PROSITE" id="PS50262"/>
    </source>
</evidence>
<gene>
    <name evidence="12" type="ORF">pdam_00001867</name>
</gene>
<feature type="transmembrane region" description="Helical" evidence="10">
    <location>
        <begin position="432"/>
        <end position="458"/>
    </location>
</feature>
<keyword evidence="4 10" id="KW-1133">Transmembrane helix</keyword>
<name>A0A3M6TNL8_POCDA</name>
<keyword evidence="6 10" id="KW-0472">Membrane</keyword>
<evidence type="ECO:0000313" key="13">
    <source>
        <dbReference type="Proteomes" id="UP000275408"/>
    </source>
</evidence>
<dbReference type="GO" id="GO:0004930">
    <property type="term" value="F:G protein-coupled receptor activity"/>
    <property type="evidence" value="ECO:0007669"/>
    <property type="project" value="UniProtKB-KW"/>
</dbReference>
<comment type="caution">
    <text evidence="12">The sequence shown here is derived from an EMBL/GenBank/DDBJ whole genome shotgun (WGS) entry which is preliminary data.</text>
</comment>
<protein>
    <recommendedName>
        <fullName evidence="11">G-protein coupled receptors family 1 profile domain-containing protein</fullName>
    </recommendedName>
</protein>
<keyword evidence="7 9" id="KW-0675">Receptor</keyword>
<evidence type="ECO:0000256" key="6">
    <source>
        <dbReference type="ARBA" id="ARBA00023136"/>
    </source>
</evidence>
<comment type="subcellular location">
    <subcellularLocation>
        <location evidence="1">Cell membrane</location>
        <topology evidence="1">Multi-pass membrane protein</topology>
    </subcellularLocation>
</comment>
<dbReference type="SUPFAM" id="SSF81321">
    <property type="entry name" value="Family A G protein-coupled receptor-like"/>
    <property type="match status" value="3"/>
</dbReference>
<evidence type="ECO:0000313" key="12">
    <source>
        <dbReference type="EMBL" id="RMX42982.1"/>
    </source>
</evidence>
<dbReference type="CDD" id="cd00637">
    <property type="entry name" value="7tm_classA_rhodopsin-like"/>
    <property type="match status" value="1"/>
</dbReference>
<dbReference type="InterPro" id="IPR000276">
    <property type="entry name" value="GPCR_Rhodpsn"/>
</dbReference>
<dbReference type="STRING" id="46731.A0A3M6TNL8"/>
<feature type="transmembrane region" description="Helical" evidence="10">
    <location>
        <begin position="133"/>
        <end position="160"/>
    </location>
</feature>
<feature type="transmembrane region" description="Helical" evidence="10">
    <location>
        <begin position="61"/>
        <end position="83"/>
    </location>
</feature>
<keyword evidence="8 9" id="KW-0807">Transducer</keyword>
<dbReference type="PROSITE" id="PS50262">
    <property type="entry name" value="G_PROTEIN_RECEP_F1_2"/>
    <property type="match status" value="1"/>
</dbReference>
<evidence type="ECO:0000256" key="10">
    <source>
        <dbReference type="SAM" id="Phobius"/>
    </source>
</evidence>
<dbReference type="Pfam" id="PF00001">
    <property type="entry name" value="7tm_1"/>
    <property type="match status" value="3"/>
</dbReference>
<dbReference type="OrthoDB" id="5989616at2759"/>
<evidence type="ECO:0000256" key="1">
    <source>
        <dbReference type="ARBA" id="ARBA00004651"/>
    </source>
</evidence>
<organism evidence="12 13">
    <name type="scientific">Pocillopora damicornis</name>
    <name type="common">Cauliflower coral</name>
    <name type="synonym">Millepora damicornis</name>
    <dbReference type="NCBI Taxonomy" id="46731"/>
    <lineage>
        <taxon>Eukaryota</taxon>
        <taxon>Metazoa</taxon>
        <taxon>Cnidaria</taxon>
        <taxon>Anthozoa</taxon>
        <taxon>Hexacorallia</taxon>
        <taxon>Scleractinia</taxon>
        <taxon>Astrocoeniina</taxon>
        <taxon>Pocilloporidae</taxon>
        <taxon>Pocillopora</taxon>
    </lineage>
</organism>
<feature type="domain" description="G-protein coupled receptors family 1 profile" evidence="11">
    <location>
        <begin position="42"/>
        <end position="546"/>
    </location>
</feature>
<dbReference type="AlphaFoldDB" id="A0A3M6TNL8"/>
<dbReference type="PROSITE" id="PS00237">
    <property type="entry name" value="G_PROTEIN_RECEP_F1_1"/>
    <property type="match status" value="1"/>
</dbReference>
<evidence type="ECO:0000256" key="3">
    <source>
        <dbReference type="ARBA" id="ARBA00022692"/>
    </source>
</evidence>
<proteinExistence type="inferred from homology"/>
<dbReference type="EMBL" id="RCHS01003247">
    <property type="protein sequence ID" value="RMX42982.1"/>
    <property type="molecule type" value="Genomic_DNA"/>
</dbReference>
<dbReference type="PANTHER" id="PTHR24249">
    <property type="entry name" value="HISTAMINE RECEPTOR-RELATED G-PROTEIN COUPLED RECEPTOR"/>
    <property type="match status" value="1"/>
</dbReference>
<feature type="transmembrane region" description="Helical" evidence="10">
    <location>
        <begin position="212"/>
        <end position="234"/>
    </location>
</feature>
<sequence length="602" mass="67942">MNVTHIGQLNATPSPSPVMRNDVEVYVQVVVLVIICIGSVFGNVFVIGIVIFDHKLHKPTYYFISSLASADFLVGAIYIPFYIMASLAQNWYISLTWCKWHATFISVSINASLVTLSLVSVDRYLAITDPLRSFIIAAVVINLVASPFTVLLNAIVMVAVKTKKRLQTLPNILLAGMALTDLISGLITQPFYITVTIYLVKEKTFGGICDINLAFSISYFLTFWTSVVHLFLISGERYLAMKYTFCYYRFITKGRLLVACAVPWITSALLFYTFTQSAKCFYILVASIIFTTILLHRLVYKEAKRHEEKISLEQVTIEARTKFQGEKKALKVTSIIFVAIFLCCVLPVAVRTITWNVMARQTNHKMNITSPLRNRYQTILTTIRSVVLLLLGWVHSIFWAFAPQFGWGEVVYQPKTSTCRPNWGAKGLANRVYTLGLALLPFGAPVICMIYCYCRIFFVARYHVREIKKNSVNTPGSNTIGQRAMETKAMKTLLIVLGAFVVSWLPYTVLSMAKMISKGSWEFSSSILNAVLTITLLNGCVNPVIYAIRDKRFCKGMKRMLCPLARKDSQDFNSYLSSRRDTTKETKAENFEMGNINFAQES</sequence>
<feature type="transmembrane region" description="Helical" evidence="10">
    <location>
        <begin position="254"/>
        <end position="274"/>
    </location>
</feature>
<dbReference type="InterPro" id="IPR017452">
    <property type="entry name" value="GPCR_Rhodpsn_7TM"/>
</dbReference>
<feature type="transmembrane region" description="Helical" evidence="10">
    <location>
        <begin position="281"/>
        <end position="299"/>
    </location>
</feature>
<keyword evidence="3 9" id="KW-0812">Transmembrane</keyword>
<feature type="transmembrane region" description="Helical" evidence="10">
    <location>
        <begin position="25"/>
        <end position="52"/>
    </location>
</feature>
<dbReference type="Gene3D" id="1.20.1070.10">
    <property type="entry name" value="Rhodopsin 7-helix transmembrane proteins"/>
    <property type="match status" value="3"/>
</dbReference>
<evidence type="ECO:0000256" key="9">
    <source>
        <dbReference type="RuleBase" id="RU000688"/>
    </source>
</evidence>
<evidence type="ECO:0000256" key="7">
    <source>
        <dbReference type="ARBA" id="ARBA00023170"/>
    </source>
</evidence>
<dbReference type="Proteomes" id="UP000275408">
    <property type="component" value="Unassembled WGS sequence"/>
</dbReference>
<dbReference type="InterPro" id="IPR050569">
    <property type="entry name" value="TAAR"/>
</dbReference>
<keyword evidence="2" id="KW-1003">Cell membrane</keyword>
<dbReference type="GO" id="GO:0005886">
    <property type="term" value="C:plasma membrane"/>
    <property type="evidence" value="ECO:0007669"/>
    <property type="project" value="UniProtKB-SubCell"/>
</dbReference>
<evidence type="ECO:0000256" key="2">
    <source>
        <dbReference type="ARBA" id="ARBA00022475"/>
    </source>
</evidence>
<feature type="transmembrane region" description="Helical" evidence="10">
    <location>
        <begin position="335"/>
        <end position="358"/>
    </location>
</feature>
<feature type="transmembrane region" description="Helical" evidence="10">
    <location>
        <begin position="489"/>
        <end position="507"/>
    </location>
</feature>
<keyword evidence="5 9" id="KW-0297">G-protein coupled receptor</keyword>
<feature type="transmembrane region" description="Helical" evidence="10">
    <location>
        <begin position="527"/>
        <end position="548"/>
    </location>
</feature>
<evidence type="ECO:0000256" key="8">
    <source>
        <dbReference type="ARBA" id="ARBA00023224"/>
    </source>
</evidence>
<dbReference type="PRINTS" id="PR00237">
    <property type="entry name" value="GPCRRHODOPSN"/>
</dbReference>
<evidence type="ECO:0000256" key="5">
    <source>
        <dbReference type="ARBA" id="ARBA00023040"/>
    </source>
</evidence>
<feature type="transmembrane region" description="Helical" evidence="10">
    <location>
        <begin position="172"/>
        <end position="200"/>
    </location>
</feature>
<evidence type="ECO:0000256" key="4">
    <source>
        <dbReference type="ARBA" id="ARBA00022989"/>
    </source>
</evidence>
<dbReference type="PANTHER" id="PTHR24249:SF372">
    <property type="entry name" value="G-PROTEIN COUPLED RECEPTORS FAMILY 1 PROFILE DOMAIN-CONTAINING PROTEIN"/>
    <property type="match status" value="1"/>
</dbReference>
<reference evidence="12 13" key="1">
    <citation type="journal article" date="2018" name="Sci. Rep.">
        <title>Comparative analysis of the Pocillopora damicornis genome highlights role of immune system in coral evolution.</title>
        <authorList>
            <person name="Cunning R."/>
            <person name="Bay R.A."/>
            <person name="Gillette P."/>
            <person name="Baker A.C."/>
            <person name="Traylor-Knowles N."/>
        </authorList>
    </citation>
    <scope>NUCLEOTIDE SEQUENCE [LARGE SCALE GENOMIC DNA]</scope>
    <source>
        <strain evidence="12">RSMAS</strain>
        <tissue evidence="12">Whole animal</tissue>
    </source>
</reference>
<comment type="similarity">
    <text evidence="9">Belongs to the G-protein coupled receptor 1 family.</text>
</comment>
<keyword evidence="13" id="KW-1185">Reference proteome</keyword>